<evidence type="ECO:0000259" key="1">
    <source>
        <dbReference type="Pfam" id="PF01553"/>
    </source>
</evidence>
<dbReference type="AlphaFoldDB" id="A0A179C910"/>
<dbReference type="EMBL" id="LVKI01000048">
    <property type="protein sequence ID" value="OAQ06779.1"/>
    <property type="molecule type" value="Genomic_DNA"/>
</dbReference>
<feature type="domain" description="Phospholipid/glycerol acyltransferase" evidence="1">
    <location>
        <begin position="76"/>
        <end position="182"/>
    </location>
</feature>
<dbReference type="Proteomes" id="UP000078520">
    <property type="component" value="Unassembled WGS sequence"/>
</dbReference>
<accession>A0A179C910</accession>
<comment type="caution">
    <text evidence="2">The sequence shown here is derived from an EMBL/GenBank/DDBJ whole genome shotgun (WGS) entry which is preliminary data.</text>
</comment>
<name>A0A179C910_9LACO</name>
<evidence type="ECO:0000313" key="3">
    <source>
        <dbReference type="Proteomes" id="UP000078520"/>
    </source>
</evidence>
<evidence type="ECO:0000313" key="2">
    <source>
        <dbReference type="EMBL" id="OAQ06779.1"/>
    </source>
</evidence>
<organism evidence="2 3">
    <name type="scientific">Ligilactobacillus aviarius</name>
    <dbReference type="NCBI Taxonomy" id="1606"/>
    <lineage>
        <taxon>Bacteria</taxon>
        <taxon>Bacillati</taxon>
        <taxon>Bacillota</taxon>
        <taxon>Bacilli</taxon>
        <taxon>Lactobacillales</taxon>
        <taxon>Lactobacillaceae</taxon>
        <taxon>Ligilactobacillus</taxon>
    </lineage>
</organism>
<dbReference type="GO" id="GO:0016746">
    <property type="term" value="F:acyltransferase activity"/>
    <property type="evidence" value="ECO:0007669"/>
    <property type="project" value="InterPro"/>
</dbReference>
<dbReference type="OrthoDB" id="1841587at2"/>
<dbReference type="InterPro" id="IPR002123">
    <property type="entry name" value="Plipid/glycerol_acylTrfase"/>
</dbReference>
<dbReference type="Pfam" id="PF01553">
    <property type="entry name" value="Acyltransferase"/>
    <property type="match status" value="1"/>
</dbReference>
<dbReference type="RefSeq" id="WP_064207976.1">
    <property type="nucleotide sequence ID" value="NZ_LVKC01000018.1"/>
</dbReference>
<reference evidence="3" key="1">
    <citation type="submission" date="2016-03" db="EMBL/GenBank/DDBJ databases">
        <authorList>
            <person name="Johnson T.J."/>
            <person name="Youmans B."/>
            <person name="Case K."/>
            <person name="Noll S."/>
        </authorList>
    </citation>
    <scope>NUCLEOTIDE SEQUENCE [LARGE SCALE GENOMIC DNA]</scope>
    <source>
        <strain evidence="3">UMNLAv8</strain>
    </source>
</reference>
<protein>
    <recommendedName>
        <fullName evidence="1">Phospholipid/glycerol acyltransferase domain-containing protein</fullName>
    </recommendedName>
</protein>
<proteinExistence type="predicted"/>
<sequence>MAKNKIQYFTRFDEDLVETADQNYQLKDNFKWIRTDWQFNFLATVISAGAKAFGYGFNKLILKQRFANLDVLNPYRGQGYFIYANHTQPVGDVFLPMLAGGARKYYVICAQANLGMPIIGPLLPYGGAMPIPSDIHQLPSLIKAVDYHIKQGDFVTVYPEAHVWPYYTGVRPFSEAAFHFPITTNAPSFVMTNTYQKARRGSRPQMITYLDGPIYPNLALPRKARQQKLMQDVKEKMEKRAALSNVEYVKYVKRKEK</sequence>
<gene>
    <name evidence="2" type="ORF">A3O14_00410</name>
</gene>